<dbReference type="KEGG" id="hdt:HYPDE_34018"/>
<dbReference type="InterPro" id="IPR051490">
    <property type="entry name" value="THEM6_lcsJ_thioesterase"/>
</dbReference>
<evidence type="ECO:0008006" key="3">
    <source>
        <dbReference type="Google" id="ProtNLM"/>
    </source>
</evidence>
<dbReference type="Proteomes" id="UP000005952">
    <property type="component" value="Chromosome"/>
</dbReference>
<dbReference type="Pfam" id="PF13279">
    <property type="entry name" value="4HBT_2"/>
    <property type="match status" value="1"/>
</dbReference>
<dbReference type="CDD" id="cd00586">
    <property type="entry name" value="4HBT"/>
    <property type="match status" value="1"/>
</dbReference>
<reference evidence="1 2" key="1">
    <citation type="journal article" date="2013" name="Genome Announc.">
        <title>Genome sequences for three denitrifying bacterial strains isolated from a uranium- and nitrate-contaminated subsurface environment.</title>
        <authorList>
            <person name="Venkatramanan R."/>
            <person name="Prakash O."/>
            <person name="Woyke T."/>
            <person name="Chain P."/>
            <person name="Goodwin L.A."/>
            <person name="Watson D."/>
            <person name="Brooks S."/>
            <person name="Kostka J.E."/>
            <person name="Green S.J."/>
        </authorList>
    </citation>
    <scope>NUCLEOTIDE SEQUENCE [LARGE SCALE GENOMIC DNA]</scope>
    <source>
        <strain evidence="1 2">1NES1</strain>
    </source>
</reference>
<dbReference type="EMBL" id="CP005587">
    <property type="protein sequence ID" value="AGK58476.1"/>
    <property type="molecule type" value="Genomic_DNA"/>
</dbReference>
<sequence length="196" mass="22726">MTLQVLVSETVLMNLWVRLLWLLLTAQRRGLLSLPRESSMLNFRVWPHDLDLSLHMNNGRYLTLMDLGRLDIMVRSGLWREVLRHKWTPIASAITIRFQRELRLFQKFRLDTKLLCWDASLVVMEQIFIVDGGPRDGQVAARALFKGGLYDRKERKFIEIARLMALLGVLETSPPATTEVEAFLHADDQLKQTGRV</sequence>
<name>N0BD99_9HYPH</name>
<organism evidence="1 2">
    <name type="scientific">Hyphomicrobium denitrificans 1NES1</name>
    <dbReference type="NCBI Taxonomy" id="670307"/>
    <lineage>
        <taxon>Bacteria</taxon>
        <taxon>Pseudomonadati</taxon>
        <taxon>Pseudomonadota</taxon>
        <taxon>Alphaproteobacteria</taxon>
        <taxon>Hyphomicrobiales</taxon>
        <taxon>Hyphomicrobiaceae</taxon>
        <taxon>Hyphomicrobium</taxon>
    </lineage>
</organism>
<protein>
    <recommendedName>
        <fullName evidence="3">Thioesterase</fullName>
    </recommendedName>
</protein>
<accession>N0BD99</accession>
<dbReference type="Gene3D" id="3.10.129.10">
    <property type="entry name" value="Hotdog Thioesterase"/>
    <property type="match status" value="1"/>
</dbReference>
<dbReference type="eggNOG" id="COG0824">
    <property type="taxonomic scope" value="Bacteria"/>
</dbReference>
<dbReference type="PANTHER" id="PTHR12475:SF4">
    <property type="entry name" value="PROTEIN THEM6"/>
    <property type="match status" value="1"/>
</dbReference>
<evidence type="ECO:0000313" key="1">
    <source>
        <dbReference type="EMBL" id="AGK58476.1"/>
    </source>
</evidence>
<dbReference type="STRING" id="670307.HYPDE_34018"/>
<dbReference type="AlphaFoldDB" id="N0BD99"/>
<keyword evidence="2" id="KW-1185">Reference proteome</keyword>
<dbReference type="RefSeq" id="WP_015598499.1">
    <property type="nucleotide sequence ID" value="NC_021172.1"/>
</dbReference>
<dbReference type="SUPFAM" id="SSF54637">
    <property type="entry name" value="Thioesterase/thiol ester dehydrase-isomerase"/>
    <property type="match status" value="1"/>
</dbReference>
<dbReference type="HOGENOM" id="CLU_091107_1_0_5"/>
<dbReference type="InterPro" id="IPR029069">
    <property type="entry name" value="HotDog_dom_sf"/>
</dbReference>
<dbReference type="PANTHER" id="PTHR12475">
    <property type="match status" value="1"/>
</dbReference>
<gene>
    <name evidence="1" type="ORF">HYPDE_34018</name>
</gene>
<evidence type="ECO:0000313" key="2">
    <source>
        <dbReference type="Proteomes" id="UP000005952"/>
    </source>
</evidence>
<proteinExistence type="predicted"/>